<reference evidence="2 3" key="1">
    <citation type="submission" date="2019-06" db="EMBL/GenBank/DDBJ databases">
        <title>Sequencing the genomes of 1000 actinobacteria strains.</title>
        <authorList>
            <person name="Klenk H.-P."/>
        </authorList>
    </citation>
    <scope>NUCLEOTIDE SEQUENCE [LARGE SCALE GENOMIC DNA]</scope>
    <source>
        <strain evidence="2 3">DSM 103495</strain>
    </source>
</reference>
<dbReference type="AlphaFoldDB" id="A0A543FG55"/>
<evidence type="ECO:0000313" key="2">
    <source>
        <dbReference type="EMBL" id="TQM32840.1"/>
    </source>
</evidence>
<gene>
    <name evidence="2" type="ORF">FB390_4540</name>
</gene>
<name>A0A543FG55_9NOCA</name>
<accession>A0A543FG55</accession>
<dbReference type="Proteomes" id="UP000316331">
    <property type="component" value="Unassembled WGS sequence"/>
</dbReference>
<dbReference type="EMBL" id="VFPG01000001">
    <property type="protein sequence ID" value="TQM32840.1"/>
    <property type="molecule type" value="Genomic_DNA"/>
</dbReference>
<evidence type="ECO:0000313" key="3">
    <source>
        <dbReference type="Proteomes" id="UP000316331"/>
    </source>
</evidence>
<keyword evidence="3" id="KW-1185">Reference proteome</keyword>
<organism evidence="2 3">
    <name type="scientific">Nocardia bhagyanarayanae</name>
    <dbReference type="NCBI Taxonomy" id="1215925"/>
    <lineage>
        <taxon>Bacteria</taxon>
        <taxon>Bacillati</taxon>
        <taxon>Actinomycetota</taxon>
        <taxon>Actinomycetes</taxon>
        <taxon>Mycobacteriales</taxon>
        <taxon>Nocardiaceae</taxon>
        <taxon>Nocardia</taxon>
    </lineage>
</organism>
<protein>
    <submittedName>
        <fullName evidence="2">Uncharacterized protein</fullName>
    </submittedName>
</protein>
<feature type="region of interest" description="Disordered" evidence="1">
    <location>
        <begin position="95"/>
        <end position="131"/>
    </location>
</feature>
<dbReference type="RefSeq" id="WP_185757134.1">
    <property type="nucleotide sequence ID" value="NZ_VFPG01000001.1"/>
</dbReference>
<evidence type="ECO:0000256" key="1">
    <source>
        <dbReference type="SAM" id="MobiDB-lite"/>
    </source>
</evidence>
<sequence>MTIQTTEWTMISDLTPESAYREGADTWRLSWLPGRTLSRAQAFAGMELDELLSDPDMVHDRIAQAHAAERADRLGILLDHAIVLLHKRIVARLRDRPDESAPGPVGACDPPSGPRARCVSQRTSGPPRVYG</sequence>
<proteinExistence type="predicted"/>
<comment type="caution">
    <text evidence="2">The sequence shown here is derived from an EMBL/GenBank/DDBJ whole genome shotgun (WGS) entry which is preliminary data.</text>
</comment>